<dbReference type="InterPro" id="IPR008984">
    <property type="entry name" value="SMAD_FHA_dom_sf"/>
</dbReference>
<feature type="region of interest" description="Disordered" evidence="2">
    <location>
        <begin position="1"/>
        <end position="45"/>
    </location>
</feature>
<organism evidence="6 8">
    <name type="scientific">Pichia kudriavzevii</name>
    <name type="common">Yeast</name>
    <name type="synonym">Issatchenkia orientalis</name>
    <dbReference type="NCBI Taxonomy" id="4909"/>
    <lineage>
        <taxon>Eukaryota</taxon>
        <taxon>Fungi</taxon>
        <taxon>Dikarya</taxon>
        <taxon>Ascomycota</taxon>
        <taxon>Saccharomycotina</taxon>
        <taxon>Pichiomycetes</taxon>
        <taxon>Pichiales</taxon>
        <taxon>Pichiaceae</taxon>
        <taxon>Pichia</taxon>
    </lineage>
</organism>
<dbReference type="Gene3D" id="2.60.200.20">
    <property type="match status" value="1"/>
</dbReference>
<gene>
    <name evidence="7" type="ORF">BOH78_2592</name>
    <name evidence="5" type="ORF">C5L36_0B06800</name>
    <name evidence="6" type="ORF">JL09_g2396</name>
</gene>
<evidence type="ECO:0000256" key="3">
    <source>
        <dbReference type="SAM" id="Phobius"/>
    </source>
</evidence>
<reference evidence="9" key="3">
    <citation type="journal article" date="2017" name="Genome Announc.">
        <title>Genome sequences of Cyberlindnera fabianii 65, Pichia kudriavzevii 129, and Saccharomyces cerevisiae 131 isolated from fermented masau fruits in Zimbabwe.</title>
        <authorList>
            <person name="van Rijswijck I.M.H."/>
            <person name="Derks M.F.L."/>
            <person name="Abee T."/>
            <person name="de Ridder D."/>
            <person name="Smid E.J."/>
        </authorList>
    </citation>
    <scope>NUCLEOTIDE SEQUENCE [LARGE SCALE GENOMIC DNA]</scope>
    <source>
        <strain evidence="9">129</strain>
    </source>
</reference>
<dbReference type="HOGENOM" id="CLU_566268_0_0_1"/>
<dbReference type="SMART" id="SM00240">
    <property type="entry name" value="FHA"/>
    <property type="match status" value="1"/>
</dbReference>
<proteinExistence type="predicted"/>
<evidence type="ECO:0000313" key="10">
    <source>
        <dbReference type="Proteomes" id="UP000249293"/>
    </source>
</evidence>
<evidence type="ECO:0000256" key="1">
    <source>
        <dbReference type="SAM" id="Coils"/>
    </source>
</evidence>
<dbReference type="Proteomes" id="UP000029867">
    <property type="component" value="Unassembled WGS sequence"/>
</dbReference>
<evidence type="ECO:0000313" key="6">
    <source>
        <dbReference type="EMBL" id="KGK38503.1"/>
    </source>
</evidence>
<reference evidence="7" key="4">
    <citation type="submission" date="2017-01" db="EMBL/GenBank/DDBJ databases">
        <authorList>
            <person name="Mah S.A."/>
            <person name="Swanson W.J."/>
            <person name="Moy G.W."/>
            <person name="Vacquier V.D."/>
        </authorList>
    </citation>
    <scope>NUCLEOTIDE SEQUENCE [LARGE SCALE GENOMIC DNA]</scope>
    <source>
        <strain evidence="7">129</strain>
    </source>
</reference>
<dbReference type="EMBL" id="CP028774">
    <property type="protein sequence ID" value="AWU75435.1"/>
    <property type="molecule type" value="Genomic_DNA"/>
</dbReference>
<dbReference type="InterPro" id="IPR051176">
    <property type="entry name" value="Cent_Immune-Sig_Mod"/>
</dbReference>
<feature type="domain" description="FHA" evidence="4">
    <location>
        <begin position="82"/>
        <end position="138"/>
    </location>
</feature>
<keyword evidence="10" id="KW-1185">Reference proteome</keyword>
<dbReference type="Proteomes" id="UP000249293">
    <property type="component" value="Chromosome 2"/>
</dbReference>
<keyword evidence="3" id="KW-0472">Membrane</keyword>
<dbReference type="OrthoDB" id="687730at2759"/>
<dbReference type="AlphaFoldDB" id="A0A099P0E8"/>
<dbReference type="InterPro" id="IPR000253">
    <property type="entry name" value="FHA_dom"/>
</dbReference>
<reference evidence="6" key="2">
    <citation type="submission" date="2014-08" db="EMBL/GenBank/DDBJ databases">
        <title>Exploiting Issatchenkia orientalis SD108 for Succinic Acid Production.</title>
        <authorList>
            <person name="Xiao H."/>
            <person name="Shao Z."/>
            <person name="Jiang Y."/>
            <person name="Dole S."/>
            <person name="Zhao H."/>
        </authorList>
    </citation>
    <scope>NUCLEOTIDE SEQUENCE [LARGE SCALE GENOMIC DNA]</scope>
    <source>
        <strain evidence="6">SD108</strain>
    </source>
</reference>
<dbReference type="EMBL" id="JQFK01000019">
    <property type="protein sequence ID" value="KGK38503.1"/>
    <property type="molecule type" value="Genomic_DNA"/>
</dbReference>
<evidence type="ECO:0000313" key="5">
    <source>
        <dbReference type="EMBL" id="AWU75435.1"/>
    </source>
</evidence>
<feature type="transmembrane region" description="Helical" evidence="3">
    <location>
        <begin position="455"/>
        <end position="476"/>
    </location>
</feature>
<name>A0A099P0E8_PICKU</name>
<reference evidence="8" key="1">
    <citation type="journal article" date="2014" name="Microb. Cell Fact.">
        <title>Exploiting Issatchenkia orientalis SD108 for succinic acid production.</title>
        <authorList>
            <person name="Xiao H."/>
            <person name="Shao Z."/>
            <person name="Jiang Y."/>
            <person name="Dole S."/>
            <person name="Zhao H."/>
        </authorList>
    </citation>
    <scope>NUCLEOTIDE SEQUENCE [LARGE SCALE GENOMIC DNA]</scope>
    <source>
        <strain evidence="8">SD108</strain>
    </source>
</reference>
<dbReference type="VEuPathDB" id="FungiDB:C5L36_0B06800"/>
<keyword evidence="3" id="KW-0812">Transmembrane</keyword>
<protein>
    <submittedName>
        <fullName evidence="7">Vacuolar protein sorting-associated protein 64</fullName>
    </submittedName>
</protein>
<dbReference type="STRING" id="4909.A0A099P0E8"/>
<accession>A0A099P0E8</accession>
<feature type="coiled-coil region" evidence="1">
    <location>
        <begin position="351"/>
        <end position="444"/>
    </location>
</feature>
<evidence type="ECO:0000313" key="9">
    <source>
        <dbReference type="Proteomes" id="UP000189274"/>
    </source>
</evidence>
<keyword evidence="1" id="KW-0175">Coiled coil</keyword>
<dbReference type="EMBL" id="MQVM01000011">
    <property type="protein sequence ID" value="ONH74112.1"/>
    <property type="molecule type" value="Genomic_DNA"/>
</dbReference>
<sequence length="482" mass="55074">MSLPSPRKRSSSKTSQNFHPVAIKASGGPSIEKRNSPLVMEKTSSKESPKLKKYIHVAKLVSPEQPNEYLKVLNIPVYPDTLKIGRQNTPKTSNKITDGFFDSRVLSRNHAELFVRDDSLMIRDLKSSNGTFINDTKLEPYKEYQLHIGDQIDLGTTLESQMAHKKITCIIKEFDFVTLKQFSDLVEEINNKDVMISRKLELFNSTFDALVFGEIVDDVVIDNKEGGLLELISEDNDVGGTISNYNNGNNQSIHNSSKGNNNKDTHLEKNIKYIPGVELRNGSTTEMVRRLVVAVNNEYIQQQRLREMNSFLKNYNNTIAGYENNHIFKIYDKLLRSNVRGSQTVVSEKDRMRLEDQLKKINAELHHARRHLSTAQGKEEEYKKSLANKEELERALATAQERAKQLEKELESVKAANGELEKRVAVLEKQAEKERLENIEMLEKWKQMESEKKGLYTYGCSAGFVGLVAIALYWYVGRHDLM</sequence>
<dbReference type="Proteomes" id="UP000189274">
    <property type="component" value="Unassembled WGS sequence"/>
</dbReference>
<keyword evidence="3" id="KW-1133">Transmembrane helix</keyword>
<evidence type="ECO:0000313" key="8">
    <source>
        <dbReference type="Proteomes" id="UP000029867"/>
    </source>
</evidence>
<dbReference type="Pfam" id="PF00498">
    <property type="entry name" value="FHA"/>
    <property type="match status" value="1"/>
</dbReference>
<evidence type="ECO:0000259" key="4">
    <source>
        <dbReference type="PROSITE" id="PS50006"/>
    </source>
</evidence>
<dbReference type="eggNOG" id="KOG3872">
    <property type="taxonomic scope" value="Eukaryota"/>
</dbReference>
<feature type="compositionally biased region" description="Basic residues" evidence="2">
    <location>
        <begin position="1"/>
        <end position="11"/>
    </location>
</feature>
<dbReference type="SUPFAM" id="SSF49879">
    <property type="entry name" value="SMAD/FHA domain"/>
    <property type="match status" value="1"/>
</dbReference>
<dbReference type="PANTHER" id="PTHR15715:SF37">
    <property type="entry name" value="LD47843P"/>
    <property type="match status" value="1"/>
</dbReference>
<evidence type="ECO:0000313" key="7">
    <source>
        <dbReference type="EMBL" id="ONH74112.1"/>
    </source>
</evidence>
<dbReference type="PROSITE" id="PS50006">
    <property type="entry name" value="FHA_DOMAIN"/>
    <property type="match status" value="1"/>
</dbReference>
<evidence type="ECO:0000256" key="2">
    <source>
        <dbReference type="SAM" id="MobiDB-lite"/>
    </source>
</evidence>
<reference evidence="5 10" key="5">
    <citation type="submission" date="2018-06" db="EMBL/GenBank/DDBJ databases">
        <title>Population genomics shows no distinction between pathogenic Candida krusei and environmental Pichia kudriavzevii: One species, four names.</title>
        <authorList>
            <person name="Douglass A.P."/>
            <person name="Offei B."/>
            <person name="Braun-Galleani S."/>
            <person name="Coughlan A.Y."/>
            <person name="Martos A."/>
            <person name="Ortiz-Merino R.A."/>
            <person name="Byrne K.P."/>
            <person name="Wolfe K.H."/>
        </authorList>
    </citation>
    <scope>NUCLEOTIDE SEQUENCE [LARGE SCALE GENOMIC DNA]</scope>
    <source>
        <strain evidence="5 10">CBS573</strain>
    </source>
</reference>
<dbReference type="PANTHER" id="PTHR15715">
    <property type="entry name" value="CENTROSOMAL PROTEIN OF 170 KDA"/>
    <property type="match status" value="1"/>
</dbReference>
<dbReference type="GO" id="GO:0005737">
    <property type="term" value="C:cytoplasm"/>
    <property type="evidence" value="ECO:0007669"/>
    <property type="project" value="TreeGrafter"/>
</dbReference>